<dbReference type="Pfam" id="PF00005">
    <property type="entry name" value="ABC_tran"/>
    <property type="match status" value="1"/>
</dbReference>
<sequence length="874" mass="98236">MSHMIELHKVSKYYTNKDTVSTGLSRVDLTLDMGEFVAITGESGSGKSTLLNVISGLDTYEEGEMFVGGQDTSAFKTEDYERYRKNFIGNIFQDFNLINSYTVYQNIELSMLMCGMKHGECKERVNELIELVDLGEYTKTKASRLSGGQKQRVAIARALAKDAPIIVADEPTGNLDTVSAAKVMETLHNISKEKLVVIVTHNYEQVENLITRKITVHDGKIIEDKKIRERQENNDSGVDEQDNSVRNCDQEYSIIDEPNLILPGVEDSNLEVIDDDNDFVNDNSEYSDVAERLRQENVDGDEIKPVPMRRGRAARIADRKDYETVVSKKSIKEDKPDTVDVNNSNRISRRLNDIGSTSRYDEMGIANEIRLGTRNAFNLPTKFILLFIIYIFVATSVLGQYATTKDELHRQEVNGLTNQFFNNISADRIIVKKKDNSAFTDEDYNKLSKIKHVKNIVKEDLVVDTTLSINSNIFVTGPLNPGQKISAKELTYGTLPEKDNDIVLVTDKTAQASGDLKSNKNEIIGKEFELIDDASGETLQIGKVRVTGIIIYDNPVKSGVNPLTGNVKYYCSNVLASKVVTNTLSQKSKAVIDFNGQKIHKSNARDFIASNSNVPKGEAYIYEDQNKNYKDEKWENKPLGISISNIYYSADISLKTTKSVTKNNASKLLGLSKDEYDSKAARVYINPEDAAALYDKGNYQISIFADNDLNVNAITAAIEKNAAYKTFAMKKMNMKNPSPIMFITRLTQIVFTGIGFVVLFFIAYTIIRLVMKSRNSYYATLRILGGTRKNTSAILRIELLIMMGLALVVDFMGIYLMSKGIVNIKPLKSALLYLEMKDYVILTVSLMLMSLLIANRYSRKIFKKSAMNIYREED</sequence>
<evidence type="ECO:0000313" key="7">
    <source>
        <dbReference type="EMBL" id="ASS37032.1"/>
    </source>
</evidence>
<dbReference type="PANTHER" id="PTHR42798:SF2">
    <property type="entry name" value="ABC TRANSPORTER ATP-BINDING PROTEIN MG467-RELATED"/>
    <property type="match status" value="1"/>
</dbReference>
<dbReference type="PROSITE" id="PS00211">
    <property type="entry name" value="ABC_TRANSPORTER_1"/>
    <property type="match status" value="1"/>
</dbReference>
<dbReference type="AlphaFoldDB" id="A0A223AQ01"/>
<dbReference type="SMART" id="SM00382">
    <property type="entry name" value="AAA"/>
    <property type="match status" value="1"/>
</dbReference>
<keyword evidence="8" id="KW-1185">Reference proteome</keyword>
<evidence type="ECO:0000256" key="5">
    <source>
        <dbReference type="SAM" id="Phobius"/>
    </source>
</evidence>
<dbReference type="Gene3D" id="3.40.50.300">
    <property type="entry name" value="P-loop containing nucleotide triphosphate hydrolases"/>
    <property type="match status" value="1"/>
</dbReference>
<evidence type="ECO:0000256" key="4">
    <source>
        <dbReference type="ARBA" id="ARBA00022840"/>
    </source>
</evidence>
<dbReference type="InterPro" id="IPR003439">
    <property type="entry name" value="ABC_transporter-like_ATP-bd"/>
</dbReference>
<gene>
    <name evidence="7" type="ORF">AXF17_00075</name>
</gene>
<dbReference type="PROSITE" id="PS50893">
    <property type="entry name" value="ABC_TRANSPORTER_2"/>
    <property type="match status" value="1"/>
</dbReference>
<reference evidence="8" key="1">
    <citation type="submission" date="2016-05" db="EMBL/GenBank/DDBJ databases">
        <authorList>
            <person name="Holder M.E."/>
            <person name="Ajami N.J."/>
            <person name="Petrosino J.F."/>
        </authorList>
    </citation>
    <scope>NUCLEOTIDE SEQUENCE [LARGE SCALE GENOMIC DNA]</scope>
    <source>
        <strain evidence="8">ATCC 700696</strain>
    </source>
</reference>
<keyword evidence="5" id="KW-0812">Transmembrane</keyword>
<dbReference type="InterPro" id="IPR017871">
    <property type="entry name" value="ABC_transporter-like_CS"/>
</dbReference>
<dbReference type="PANTHER" id="PTHR42798">
    <property type="entry name" value="LIPOPROTEIN-RELEASING SYSTEM ATP-BINDING PROTEIN LOLD"/>
    <property type="match status" value="1"/>
</dbReference>
<comment type="similarity">
    <text evidence="1">Belongs to the ABC transporter superfamily.</text>
</comment>
<protein>
    <recommendedName>
        <fullName evidence="6">ABC transporter domain-containing protein</fullName>
    </recommendedName>
</protein>
<keyword evidence="4" id="KW-0067">ATP-binding</keyword>
<dbReference type="Proteomes" id="UP000214689">
    <property type="component" value="Chromosome"/>
</dbReference>
<name>A0A223AQ01_9FIRM</name>
<evidence type="ECO:0000259" key="6">
    <source>
        <dbReference type="PROSITE" id="PS50893"/>
    </source>
</evidence>
<proteinExistence type="inferred from homology"/>
<feature type="domain" description="ABC transporter" evidence="6">
    <location>
        <begin position="5"/>
        <end position="243"/>
    </location>
</feature>
<dbReference type="EMBL" id="CP016199">
    <property type="protein sequence ID" value="ASS37032.1"/>
    <property type="molecule type" value="Genomic_DNA"/>
</dbReference>
<accession>A0A223AQ01</accession>
<dbReference type="OrthoDB" id="384179at2"/>
<keyword evidence="5" id="KW-0472">Membrane</keyword>
<evidence type="ECO:0000256" key="2">
    <source>
        <dbReference type="ARBA" id="ARBA00022448"/>
    </source>
</evidence>
<evidence type="ECO:0000313" key="8">
    <source>
        <dbReference type="Proteomes" id="UP000214689"/>
    </source>
</evidence>
<dbReference type="InterPro" id="IPR027417">
    <property type="entry name" value="P-loop_NTPase"/>
</dbReference>
<dbReference type="SUPFAM" id="SSF52540">
    <property type="entry name" value="P-loop containing nucleoside triphosphate hydrolases"/>
    <property type="match status" value="1"/>
</dbReference>
<feature type="transmembrane region" description="Helical" evidence="5">
    <location>
        <begin position="746"/>
        <end position="767"/>
    </location>
</feature>
<evidence type="ECO:0000256" key="3">
    <source>
        <dbReference type="ARBA" id="ARBA00022741"/>
    </source>
</evidence>
<dbReference type="RefSeq" id="WP_094233247.1">
    <property type="nucleotide sequence ID" value="NZ_CP016199.1"/>
</dbReference>
<evidence type="ECO:0000256" key="1">
    <source>
        <dbReference type="ARBA" id="ARBA00005417"/>
    </source>
</evidence>
<dbReference type="GO" id="GO:0016887">
    <property type="term" value="F:ATP hydrolysis activity"/>
    <property type="evidence" value="ECO:0007669"/>
    <property type="project" value="InterPro"/>
</dbReference>
<dbReference type="InterPro" id="IPR017911">
    <property type="entry name" value="MacB-like_ATP-bd"/>
</dbReference>
<feature type="transmembrane region" description="Helical" evidence="5">
    <location>
        <begin position="838"/>
        <end position="857"/>
    </location>
</feature>
<keyword evidence="2" id="KW-0813">Transport</keyword>
<dbReference type="InterPro" id="IPR003593">
    <property type="entry name" value="AAA+_ATPase"/>
</dbReference>
<dbReference type="CDD" id="cd03255">
    <property type="entry name" value="ABC_MJ0796_LolCDE_FtsE"/>
    <property type="match status" value="1"/>
</dbReference>
<keyword evidence="3" id="KW-0547">Nucleotide-binding</keyword>
<feature type="transmembrane region" description="Helical" evidence="5">
    <location>
        <begin position="797"/>
        <end position="818"/>
    </location>
</feature>
<keyword evidence="5" id="KW-1133">Transmembrane helix</keyword>
<organism evidence="7 8">
    <name type="scientific">Mogibacterium pumilum</name>
    <dbReference type="NCBI Taxonomy" id="86332"/>
    <lineage>
        <taxon>Bacteria</taxon>
        <taxon>Bacillati</taxon>
        <taxon>Bacillota</taxon>
        <taxon>Clostridia</taxon>
        <taxon>Peptostreptococcales</taxon>
        <taxon>Anaerovoracaceae</taxon>
        <taxon>Mogibacterium</taxon>
    </lineage>
</organism>
<dbReference type="GO" id="GO:0005524">
    <property type="term" value="F:ATP binding"/>
    <property type="evidence" value="ECO:0007669"/>
    <property type="project" value="UniProtKB-KW"/>
</dbReference>